<feature type="transmembrane region" description="Helical" evidence="7">
    <location>
        <begin position="104"/>
        <end position="123"/>
    </location>
</feature>
<evidence type="ECO:0000256" key="6">
    <source>
        <dbReference type="ARBA" id="ARBA00023136"/>
    </source>
</evidence>
<sequence length="181" mass="20797">MNNATKKYILIAVLVVPFLYLLYKLILVGANDPIKYIFTLTGTTAMFMLIATTMLSVIKLTKYRKILGLGAFCYALLHFVNFIILDAELDIEFIIKESLDKPFIYLGMLSFFILAFMATTSTKNGFKKHSKKHKIIYLAILLVIVHFIMGQKTITIEHWWYLLIFIVVIGVKGKILLSKDY</sequence>
<evidence type="ECO:0000256" key="7">
    <source>
        <dbReference type="SAM" id="Phobius"/>
    </source>
</evidence>
<accession>A0A3B1E6V6</accession>
<dbReference type="PANTHER" id="PTHR36964:SF1">
    <property type="entry name" value="PROTEIN-METHIONINE-SULFOXIDE REDUCTASE HEME-BINDING SUBUNIT MSRQ"/>
    <property type="match status" value="1"/>
</dbReference>
<feature type="transmembrane region" description="Helical" evidence="7">
    <location>
        <begin position="66"/>
        <end position="84"/>
    </location>
</feature>
<dbReference type="EMBL" id="UOYO01000014">
    <property type="protein sequence ID" value="VAY86588.1"/>
    <property type="molecule type" value="Genomic_DNA"/>
</dbReference>
<keyword evidence="5" id="KW-0408">Iron</keyword>
<organism evidence="9">
    <name type="scientific">hydrothermal vent metagenome</name>
    <dbReference type="NCBI Taxonomy" id="652676"/>
    <lineage>
        <taxon>unclassified sequences</taxon>
        <taxon>metagenomes</taxon>
        <taxon>ecological metagenomes</taxon>
    </lineage>
</organism>
<dbReference type="GO" id="GO:0020037">
    <property type="term" value="F:heme binding"/>
    <property type="evidence" value="ECO:0007669"/>
    <property type="project" value="TreeGrafter"/>
</dbReference>
<dbReference type="InterPro" id="IPR013130">
    <property type="entry name" value="Fe3_Rdtase_TM_dom"/>
</dbReference>
<feature type="transmembrane region" description="Helical" evidence="7">
    <location>
        <begin position="9"/>
        <end position="30"/>
    </location>
</feature>
<dbReference type="InterPro" id="IPR022837">
    <property type="entry name" value="MsrQ-like"/>
</dbReference>
<evidence type="ECO:0000256" key="4">
    <source>
        <dbReference type="ARBA" id="ARBA00022989"/>
    </source>
</evidence>
<reference evidence="9" key="1">
    <citation type="submission" date="2018-10" db="EMBL/GenBank/DDBJ databases">
        <authorList>
            <person name="Aoki K."/>
        </authorList>
    </citation>
    <scope>NUCLEOTIDE SEQUENCE</scope>
</reference>
<keyword evidence="3 7" id="KW-0812">Transmembrane</keyword>
<feature type="domain" description="Ferric oxidoreductase" evidence="8">
    <location>
        <begin position="48"/>
        <end position="143"/>
    </location>
</feature>
<keyword evidence="6 7" id="KW-0472">Membrane</keyword>
<protein>
    <submittedName>
        <fullName evidence="9">FIG001196: Membrane protein YedZ</fullName>
    </submittedName>
</protein>
<feature type="transmembrane region" description="Helical" evidence="7">
    <location>
        <begin position="36"/>
        <end position="57"/>
    </location>
</feature>
<feature type="transmembrane region" description="Helical" evidence="7">
    <location>
        <begin position="159"/>
        <end position="177"/>
    </location>
</feature>
<dbReference type="Pfam" id="PF01794">
    <property type="entry name" value="Ferric_reduct"/>
    <property type="match status" value="1"/>
</dbReference>
<dbReference type="GO" id="GO:0016679">
    <property type="term" value="F:oxidoreductase activity, acting on diphenols and related substances as donors"/>
    <property type="evidence" value="ECO:0007669"/>
    <property type="project" value="TreeGrafter"/>
</dbReference>
<evidence type="ECO:0000313" key="9">
    <source>
        <dbReference type="EMBL" id="VAY86588.1"/>
    </source>
</evidence>
<proteinExistence type="predicted"/>
<name>A0A3B1E6V6_9ZZZZ</name>
<evidence type="ECO:0000256" key="1">
    <source>
        <dbReference type="ARBA" id="ARBA00004141"/>
    </source>
</evidence>
<dbReference type="AlphaFoldDB" id="A0A3B1E6V6"/>
<dbReference type="PANTHER" id="PTHR36964">
    <property type="entry name" value="PROTEIN-METHIONINE-SULFOXIDE REDUCTASE HEME-BINDING SUBUNIT MSRQ"/>
    <property type="match status" value="1"/>
</dbReference>
<evidence type="ECO:0000256" key="5">
    <source>
        <dbReference type="ARBA" id="ARBA00023004"/>
    </source>
</evidence>
<gene>
    <name evidence="9" type="ORF">MNB_ARC-1_533</name>
</gene>
<dbReference type="GO" id="GO:0005886">
    <property type="term" value="C:plasma membrane"/>
    <property type="evidence" value="ECO:0007669"/>
    <property type="project" value="TreeGrafter"/>
</dbReference>
<comment type="subcellular location">
    <subcellularLocation>
        <location evidence="1">Membrane</location>
        <topology evidence="1">Multi-pass membrane protein</topology>
    </subcellularLocation>
</comment>
<keyword evidence="4 7" id="KW-1133">Transmembrane helix</keyword>
<evidence type="ECO:0000259" key="8">
    <source>
        <dbReference type="Pfam" id="PF01794"/>
    </source>
</evidence>
<dbReference type="GO" id="GO:0010181">
    <property type="term" value="F:FMN binding"/>
    <property type="evidence" value="ECO:0007669"/>
    <property type="project" value="TreeGrafter"/>
</dbReference>
<evidence type="ECO:0000256" key="3">
    <source>
        <dbReference type="ARBA" id="ARBA00022692"/>
    </source>
</evidence>
<keyword evidence="2" id="KW-0813">Transport</keyword>
<feature type="transmembrane region" description="Helical" evidence="7">
    <location>
        <begin position="135"/>
        <end position="153"/>
    </location>
</feature>
<evidence type="ECO:0000256" key="2">
    <source>
        <dbReference type="ARBA" id="ARBA00022448"/>
    </source>
</evidence>